<keyword evidence="6" id="KW-1185">Reference proteome</keyword>
<comment type="similarity">
    <text evidence="1">Belongs to the GPN-loop GTPase family.</text>
</comment>
<dbReference type="PANTHER" id="PTHR42708">
    <property type="entry name" value="ATP/GTP-BINDING PROTEIN-RELATED"/>
    <property type="match status" value="1"/>
</dbReference>
<sequence>MSWHCDTRTPTLPSSVKIVVSGGLGAGKTTFVGAVSDIHPLVARAETAEPIVVVDDPERPADWKPTTVPVDVGRIDLDSSLLLYLFGAPGADDLAWLWDDLTDGALGAVIMVDTARVHDCHPALDYCAQHGTPFVVAVNHALGGAHADLGEVRAALALADWIPVLECDARRRDSVKDVLVALLEQALSHRADHLVARSAG</sequence>
<keyword evidence="2" id="KW-0547">Nucleotide-binding</keyword>
<gene>
    <name evidence="5" type="ORF">ABZ507_31690</name>
</gene>
<evidence type="ECO:0000256" key="2">
    <source>
        <dbReference type="ARBA" id="ARBA00022741"/>
    </source>
</evidence>
<dbReference type="PANTHER" id="PTHR42708:SF1">
    <property type="entry name" value="GLIDING MOTILITY PROTEIN MGLA"/>
    <property type="match status" value="1"/>
</dbReference>
<dbReference type="InterPro" id="IPR052705">
    <property type="entry name" value="Gliding_Motility_GTPase"/>
</dbReference>
<comment type="caution">
    <text evidence="5">The sequence shown here is derived from an EMBL/GenBank/DDBJ whole genome shotgun (WGS) entry which is preliminary data.</text>
</comment>
<name>A0ABV2XKF9_9NOCA</name>
<proteinExistence type="inferred from homology"/>
<dbReference type="Proteomes" id="UP001550535">
    <property type="component" value="Unassembled WGS sequence"/>
</dbReference>
<evidence type="ECO:0000313" key="5">
    <source>
        <dbReference type="EMBL" id="MEU2126382.1"/>
    </source>
</evidence>
<protein>
    <submittedName>
        <fullName evidence="5">ATP/GTP-binding protein</fullName>
    </submittedName>
</protein>
<dbReference type="Gene3D" id="3.40.50.300">
    <property type="entry name" value="P-loop containing nucleotide triphosphate hydrolases"/>
    <property type="match status" value="1"/>
</dbReference>
<evidence type="ECO:0000256" key="1">
    <source>
        <dbReference type="ARBA" id="ARBA00005290"/>
    </source>
</evidence>
<keyword evidence="3" id="KW-0378">Hydrolase</keyword>
<keyword evidence="4" id="KW-0342">GTP-binding</keyword>
<dbReference type="RefSeq" id="WP_245676352.1">
    <property type="nucleotide sequence ID" value="NZ_JBEYBM010000018.1"/>
</dbReference>
<accession>A0ABV2XKF9</accession>
<dbReference type="InterPro" id="IPR027417">
    <property type="entry name" value="P-loop_NTPase"/>
</dbReference>
<reference evidence="5 6" key="1">
    <citation type="submission" date="2024-06" db="EMBL/GenBank/DDBJ databases">
        <title>The Natural Products Discovery Center: Release of the First 8490 Sequenced Strains for Exploring Actinobacteria Biosynthetic Diversity.</title>
        <authorList>
            <person name="Kalkreuter E."/>
            <person name="Kautsar S.A."/>
            <person name="Yang D."/>
            <person name="Bader C.D."/>
            <person name="Teijaro C.N."/>
            <person name="Fluegel L."/>
            <person name="Davis C.M."/>
            <person name="Simpson J.R."/>
            <person name="Lauterbach L."/>
            <person name="Steele A.D."/>
            <person name="Gui C."/>
            <person name="Meng S."/>
            <person name="Li G."/>
            <person name="Viehrig K."/>
            <person name="Ye F."/>
            <person name="Su P."/>
            <person name="Kiefer A.F."/>
            <person name="Nichols A."/>
            <person name="Cepeda A.J."/>
            <person name="Yan W."/>
            <person name="Fan B."/>
            <person name="Jiang Y."/>
            <person name="Adhikari A."/>
            <person name="Zheng C.-J."/>
            <person name="Schuster L."/>
            <person name="Cowan T.M."/>
            <person name="Smanski M.J."/>
            <person name="Chevrette M.G."/>
            <person name="De Carvalho L.P.S."/>
            <person name="Shen B."/>
        </authorList>
    </citation>
    <scope>NUCLEOTIDE SEQUENCE [LARGE SCALE GENOMIC DNA]</scope>
    <source>
        <strain evidence="5 6">NPDC019434</strain>
    </source>
</reference>
<dbReference type="InterPro" id="IPR004130">
    <property type="entry name" value="Gpn"/>
</dbReference>
<evidence type="ECO:0000256" key="4">
    <source>
        <dbReference type="ARBA" id="ARBA00023134"/>
    </source>
</evidence>
<evidence type="ECO:0000313" key="6">
    <source>
        <dbReference type="Proteomes" id="UP001550535"/>
    </source>
</evidence>
<organism evidence="5 6">
    <name type="scientific">Nocardia niwae</name>
    <dbReference type="NCBI Taxonomy" id="626084"/>
    <lineage>
        <taxon>Bacteria</taxon>
        <taxon>Bacillati</taxon>
        <taxon>Actinomycetota</taxon>
        <taxon>Actinomycetes</taxon>
        <taxon>Mycobacteriales</taxon>
        <taxon>Nocardiaceae</taxon>
        <taxon>Nocardia</taxon>
    </lineage>
</organism>
<dbReference type="EMBL" id="JBEYBR010000136">
    <property type="protein sequence ID" value="MEU2126382.1"/>
    <property type="molecule type" value="Genomic_DNA"/>
</dbReference>
<dbReference type="Pfam" id="PF03029">
    <property type="entry name" value="ATP_bind_1"/>
    <property type="match status" value="1"/>
</dbReference>
<dbReference type="SUPFAM" id="SSF52540">
    <property type="entry name" value="P-loop containing nucleoside triphosphate hydrolases"/>
    <property type="match status" value="1"/>
</dbReference>
<evidence type="ECO:0000256" key="3">
    <source>
        <dbReference type="ARBA" id="ARBA00022801"/>
    </source>
</evidence>